<dbReference type="PANTHER" id="PTHR16943:SF8">
    <property type="entry name" value="2-METHYLCITRATE DEHYDRATASE"/>
    <property type="match status" value="1"/>
</dbReference>
<dbReference type="InterPro" id="IPR036148">
    <property type="entry name" value="MmgE/PrpD_sf"/>
</dbReference>
<evidence type="ECO:0000313" key="4">
    <source>
        <dbReference type="EMBL" id="MFG6441515.1"/>
    </source>
</evidence>
<dbReference type="SUPFAM" id="SSF103378">
    <property type="entry name" value="2-methylcitrate dehydratase PrpD"/>
    <property type="match status" value="1"/>
</dbReference>
<dbReference type="EMBL" id="JBIGHW010000006">
    <property type="protein sequence ID" value="MFG6441515.1"/>
    <property type="molecule type" value="Genomic_DNA"/>
</dbReference>
<comment type="similarity">
    <text evidence="1">Belongs to the PrpD family.</text>
</comment>
<organism evidence="4 5">
    <name type="scientific">Pelomonas margarita</name>
    <dbReference type="NCBI Taxonomy" id="3299031"/>
    <lineage>
        <taxon>Bacteria</taxon>
        <taxon>Pseudomonadati</taxon>
        <taxon>Pseudomonadota</taxon>
        <taxon>Betaproteobacteria</taxon>
        <taxon>Burkholderiales</taxon>
        <taxon>Sphaerotilaceae</taxon>
        <taxon>Roseateles</taxon>
    </lineage>
</organism>
<evidence type="ECO:0000259" key="3">
    <source>
        <dbReference type="Pfam" id="PF19305"/>
    </source>
</evidence>
<dbReference type="InterPro" id="IPR045336">
    <property type="entry name" value="MmgE_PrpD_N"/>
</dbReference>
<accession>A0ABW7FJL5</accession>
<feature type="domain" description="MmgE/PrpD C-terminal" evidence="3">
    <location>
        <begin position="207"/>
        <end position="368"/>
    </location>
</feature>
<proteinExistence type="inferred from homology"/>
<comment type="caution">
    <text evidence="4">The sequence shown here is derived from an EMBL/GenBank/DDBJ whole genome shotgun (WGS) entry which is preliminary data.</text>
</comment>
<dbReference type="InterPro" id="IPR042188">
    <property type="entry name" value="MmgE/PrpD_sf_2"/>
</dbReference>
<dbReference type="RefSeq" id="WP_394397838.1">
    <property type="nucleotide sequence ID" value="NZ_JBIGHW010000006.1"/>
</dbReference>
<sequence>MRTTPLAARLADFILARQHTAFDEAVTRPARRLLLNQLKASAECYLQMTHAQQLPATIAPQDGEAQSGGALAWWSGLPTTPQHAQSCNRALLDPLDFGDTHLPSLRRLTPDIVTALLAHAQAGRCSGPRLLTALAIGLEAEIACAALWPGMGVAAARCTLLGLDRAATMASLAQVVPLAMAATPAVAEALDGPDDDWHLDDIAIHCWPAPVQALAAIDATLVLRGLCAGREPQALQLTISPVAWQLAEQQAAGTGAGTALSLQHCVAASWRLGQFTVDERQPACVADAAMRGLADKVALRADTDCAGVQACSLTAWFDDGSREHVDVPAFLGTKGAPPSDSQLCELFRAAANDLVLPQRAGEVLQALWSLDLSPDVGTLLRLLRPQAATA</sequence>
<dbReference type="Gene3D" id="3.30.1330.120">
    <property type="entry name" value="2-methylcitrate dehydratase PrpD"/>
    <property type="match status" value="1"/>
</dbReference>
<dbReference type="Proteomes" id="UP001606301">
    <property type="component" value="Unassembled WGS sequence"/>
</dbReference>
<dbReference type="Gene3D" id="1.10.4100.10">
    <property type="entry name" value="2-methylcitrate dehydratase PrpD"/>
    <property type="match status" value="1"/>
</dbReference>
<dbReference type="Pfam" id="PF03972">
    <property type="entry name" value="MmgE_PrpD_N"/>
    <property type="match status" value="1"/>
</dbReference>
<name>A0ABW7FJL5_9BURK</name>
<evidence type="ECO:0000313" key="5">
    <source>
        <dbReference type="Proteomes" id="UP001606301"/>
    </source>
</evidence>
<feature type="domain" description="MmgE/PrpD N-terminal" evidence="2">
    <location>
        <begin position="9"/>
        <end position="174"/>
    </location>
</feature>
<evidence type="ECO:0000256" key="1">
    <source>
        <dbReference type="ARBA" id="ARBA00006174"/>
    </source>
</evidence>
<dbReference type="PANTHER" id="PTHR16943">
    <property type="entry name" value="2-METHYLCITRATE DEHYDRATASE-RELATED"/>
    <property type="match status" value="1"/>
</dbReference>
<evidence type="ECO:0000259" key="2">
    <source>
        <dbReference type="Pfam" id="PF03972"/>
    </source>
</evidence>
<keyword evidence="5" id="KW-1185">Reference proteome</keyword>
<dbReference type="InterPro" id="IPR042183">
    <property type="entry name" value="MmgE/PrpD_sf_1"/>
</dbReference>
<dbReference type="InterPro" id="IPR045337">
    <property type="entry name" value="MmgE_PrpD_C"/>
</dbReference>
<protein>
    <submittedName>
        <fullName evidence="4">MmgE/PrpD family protein</fullName>
    </submittedName>
</protein>
<reference evidence="4 5" key="1">
    <citation type="submission" date="2024-08" db="EMBL/GenBank/DDBJ databases">
        <authorList>
            <person name="Lu H."/>
        </authorList>
    </citation>
    <scope>NUCLEOTIDE SEQUENCE [LARGE SCALE GENOMIC DNA]</scope>
    <source>
        <strain evidence="4 5">LKC17W</strain>
    </source>
</reference>
<gene>
    <name evidence="4" type="ORF">ACG0Z3_12590</name>
</gene>
<dbReference type="Pfam" id="PF19305">
    <property type="entry name" value="MmgE_PrpD_C"/>
    <property type="match status" value="1"/>
</dbReference>
<dbReference type="InterPro" id="IPR005656">
    <property type="entry name" value="MmgE_PrpD"/>
</dbReference>